<evidence type="ECO:0000313" key="10">
    <source>
        <dbReference type="Proteomes" id="UP001211065"/>
    </source>
</evidence>
<dbReference type="NCBIfam" id="TIGR03625">
    <property type="entry name" value="L3_bact"/>
    <property type="match status" value="1"/>
</dbReference>
<keyword evidence="6 8" id="KW-0687">Ribonucleoprotein</keyword>
<dbReference type="InterPro" id="IPR009000">
    <property type="entry name" value="Transl_B-barrel_sf"/>
</dbReference>
<dbReference type="InterPro" id="IPR000597">
    <property type="entry name" value="Ribosomal_uL3"/>
</dbReference>
<dbReference type="GO" id="GO:0003735">
    <property type="term" value="F:structural constituent of ribosome"/>
    <property type="evidence" value="ECO:0007669"/>
    <property type="project" value="InterPro"/>
</dbReference>
<evidence type="ECO:0000256" key="3">
    <source>
        <dbReference type="ARBA" id="ARBA00022946"/>
    </source>
</evidence>
<keyword evidence="5" id="KW-0496">Mitochondrion</keyword>
<dbReference type="Proteomes" id="UP001211065">
    <property type="component" value="Unassembled WGS sequence"/>
</dbReference>
<keyword evidence="10" id="KW-1185">Reference proteome</keyword>
<dbReference type="PROSITE" id="PS00474">
    <property type="entry name" value="RIBOSOMAL_L3"/>
    <property type="match status" value="1"/>
</dbReference>
<dbReference type="PANTHER" id="PTHR11229">
    <property type="entry name" value="50S RIBOSOMAL PROTEIN L3"/>
    <property type="match status" value="1"/>
</dbReference>
<dbReference type="EMBL" id="JADGJW010000026">
    <property type="protein sequence ID" value="KAJ3226912.1"/>
    <property type="molecule type" value="Genomic_DNA"/>
</dbReference>
<gene>
    <name evidence="9" type="primary">MRPL3</name>
    <name evidence="9" type="ORF">HK099_003864</name>
</gene>
<dbReference type="SUPFAM" id="SSF50447">
    <property type="entry name" value="Translation proteins"/>
    <property type="match status" value="1"/>
</dbReference>
<reference evidence="9" key="1">
    <citation type="submission" date="2020-05" db="EMBL/GenBank/DDBJ databases">
        <title>Phylogenomic resolution of chytrid fungi.</title>
        <authorList>
            <person name="Stajich J.E."/>
            <person name="Amses K."/>
            <person name="Simmons R."/>
            <person name="Seto K."/>
            <person name="Myers J."/>
            <person name="Bonds A."/>
            <person name="Quandt C.A."/>
            <person name="Barry K."/>
            <person name="Liu P."/>
            <person name="Grigoriev I."/>
            <person name="Longcore J.E."/>
            <person name="James T.Y."/>
        </authorList>
    </citation>
    <scope>NUCLEOTIDE SEQUENCE</scope>
    <source>
        <strain evidence="9">JEL0476</strain>
    </source>
</reference>
<name>A0AAD5U9Z8_9FUNG</name>
<evidence type="ECO:0000256" key="4">
    <source>
        <dbReference type="ARBA" id="ARBA00022980"/>
    </source>
</evidence>
<evidence type="ECO:0000256" key="2">
    <source>
        <dbReference type="ARBA" id="ARBA00006540"/>
    </source>
</evidence>
<evidence type="ECO:0000256" key="8">
    <source>
        <dbReference type="RuleBase" id="RU003905"/>
    </source>
</evidence>
<organism evidence="9 10">
    <name type="scientific">Clydaea vesicula</name>
    <dbReference type="NCBI Taxonomy" id="447962"/>
    <lineage>
        <taxon>Eukaryota</taxon>
        <taxon>Fungi</taxon>
        <taxon>Fungi incertae sedis</taxon>
        <taxon>Chytridiomycota</taxon>
        <taxon>Chytridiomycota incertae sedis</taxon>
        <taxon>Chytridiomycetes</taxon>
        <taxon>Lobulomycetales</taxon>
        <taxon>Lobulomycetaceae</taxon>
        <taxon>Clydaea</taxon>
    </lineage>
</organism>
<comment type="caution">
    <text evidence="9">The sequence shown here is derived from an EMBL/GenBank/DDBJ whole genome shotgun (WGS) entry which is preliminary data.</text>
</comment>
<proteinExistence type="inferred from homology"/>
<evidence type="ECO:0000256" key="7">
    <source>
        <dbReference type="ARBA" id="ARBA00035209"/>
    </source>
</evidence>
<evidence type="ECO:0000256" key="5">
    <source>
        <dbReference type="ARBA" id="ARBA00023128"/>
    </source>
</evidence>
<dbReference type="InterPro" id="IPR019927">
    <property type="entry name" value="Ribosomal_uL3_bac/org-type"/>
</dbReference>
<dbReference type="FunFam" id="2.40.30.10:FF:000004">
    <property type="entry name" value="50S ribosomal protein L3"/>
    <property type="match status" value="1"/>
</dbReference>
<dbReference type="InterPro" id="IPR019926">
    <property type="entry name" value="Ribosomal_uL3_CS"/>
</dbReference>
<comment type="similarity">
    <text evidence="2 8">Belongs to the universal ribosomal protein uL3 family.</text>
</comment>
<evidence type="ECO:0000256" key="6">
    <source>
        <dbReference type="ARBA" id="ARBA00023274"/>
    </source>
</evidence>
<dbReference type="AlphaFoldDB" id="A0AAD5U9Z8"/>
<keyword evidence="4 8" id="KW-0689">Ribosomal protein</keyword>
<dbReference type="GO" id="GO:0005762">
    <property type="term" value="C:mitochondrial large ribosomal subunit"/>
    <property type="evidence" value="ECO:0007669"/>
    <property type="project" value="TreeGrafter"/>
</dbReference>
<dbReference type="Pfam" id="PF00297">
    <property type="entry name" value="Ribosomal_L3"/>
    <property type="match status" value="1"/>
</dbReference>
<evidence type="ECO:0000313" key="9">
    <source>
        <dbReference type="EMBL" id="KAJ3226912.1"/>
    </source>
</evidence>
<sequence length="334" mass="37568">MQILQNSKVNKVLTFHLQKRYLKRILQDKQRKFVADIHEPLTVKYSRIPPQNPLTSPQITANNPVKSNMYKREKFFVTNKVPLPPTFPFSNGRECTPQLNWDVKSERVGLIGKKVGMTNLWDQWGKLRPVTVIQNVYRKYLIQPKEKLMEFEVSENALLPSGFKLNVAHFVPGQYVDVQGITKGKGFQGTMKRHGFGGQPASHGVSLTHRSGGSIGASTSPGRVMKGRKMAGRMGGELRSCQSLEVLKIQPKENLIFVAGPIPGSNGGFLKLRDAVKKLQIQKCFPKEINPNSIPFPSFFGDVEKLPLEILPKFKENKDDLLLDPLLKVVGELE</sequence>
<dbReference type="PANTHER" id="PTHR11229:SF8">
    <property type="entry name" value="LARGE RIBOSOMAL SUBUNIT PROTEIN UL3M"/>
    <property type="match status" value="1"/>
</dbReference>
<comment type="subcellular location">
    <subcellularLocation>
        <location evidence="1">Mitochondrion</location>
    </subcellularLocation>
</comment>
<keyword evidence="3" id="KW-0809">Transit peptide</keyword>
<dbReference type="Gene3D" id="2.40.30.10">
    <property type="entry name" value="Translation factors"/>
    <property type="match status" value="2"/>
</dbReference>
<evidence type="ECO:0000256" key="1">
    <source>
        <dbReference type="ARBA" id="ARBA00004173"/>
    </source>
</evidence>
<accession>A0AAD5U9Z8</accession>
<dbReference type="GO" id="GO:0006412">
    <property type="term" value="P:translation"/>
    <property type="evidence" value="ECO:0007669"/>
    <property type="project" value="InterPro"/>
</dbReference>
<protein>
    <recommendedName>
        <fullName evidence="7">Large ribosomal subunit protein uL3m</fullName>
    </recommendedName>
</protein>